<dbReference type="RefSeq" id="WP_134244441.1">
    <property type="nucleotide sequence ID" value="NZ_SNTY01000026.1"/>
</dbReference>
<gene>
    <name evidence="1" type="ORF">E2B99_08045</name>
</gene>
<keyword evidence="2" id="KW-1185">Reference proteome</keyword>
<comment type="caution">
    <text evidence="1">The sequence shown here is derived from an EMBL/GenBank/DDBJ whole genome shotgun (WGS) entry which is preliminary data.</text>
</comment>
<name>A0A4Y7XBR9_9GAMM</name>
<organism evidence="1 2">
    <name type="scientific">Alkanindiges illinoisensis</name>
    <dbReference type="NCBI Taxonomy" id="197183"/>
    <lineage>
        <taxon>Bacteria</taxon>
        <taxon>Pseudomonadati</taxon>
        <taxon>Pseudomonadota</taxon>
        <taxon>Gammaproteobacteria</taxon>
        <taxon>Moraxellales</taxon>
        <taxon>Moraxellaceae</taxon>
        <taxon>Alkanindiges</taxon>
    </lineage>
</organism>
<dbReference type="EMBL" id="SNTY01000026">
    <property type="protein sequence ID" value="TEU26478.1"/>
    <property type="molecule type" value="Genomic_DNA"/>
</dbReference>
<dbReference type="Proteomes" id="UP000297834">
    <property type="component" value="Unassembled WGS sequence"/>
</dbReference>
<dbReference type="OrthoDB" id="6664351at2"/>
<protein>
    <submittedName>
        <fullName evidence="1">Uncharacterized protein</fullName>
    </submittedName>
</protein>
<reference evidence="1 2" key="1">
    <citation type="submission" date="2019-03" db="EMBL/GenBank/DDBJ databases">
        <title>Alkanindiges illinoisensis: a potential pathogenic isolated from ascites of a gastric cancer patient with abdominal metastasis.</title>
        <authorList>
            <person name="Hu X."/>
            <person name="Yang B."/>
            <person name="Yan X."/>
            <person name="Lin L."/>
            <person name="Zhao H."/>
            <person name="Zhou F."/>
            <person name="Su B."/>
            <person name="Chen J."/>
            <person name="Rui Y."/>
            <person name="Wang Q."/>
            <person name="Zheng L."/>
        </authorList>
    </citation>
    <scope>NUCLEOTIDE SEQUENCE [LARGE SCALE GENOMIC DNA]</scope>
    <source>
        <strain evidence="1 2">NFYY 23406</strain>
    </source>
</reference>
<sequence length="391" mass="44386">MTHPILSSFRLFLRVKSIAASSCGHTFAYGIDLNTDEIIKVRLNTVDEGVDDLSQARQMSRELALKQVKSQYTGANSRDSLQTKRDKYQATYLSFDRCIEIPSTEFGIKAYRSHWAELMSADPAAEVMFGLGHVHRQLIDPVLQNQKPGAAWTEIVEAIDRLTPQQQRSNHQSIMAALNPTDEQHRPREGYAVLQVYEQDQLQSEIKIFQHRKVVTHYDSQGQALSILQAVSAEETLEYYFNGLVTKTNTEFNISRDIARIILNIFCGHPVSASQFSSQATDYLTSLRQLYRRFKDQQLTVRLIAVRTILFGPYKIRSLLASNPQKGPLKLYQNNQFLPTVLVIQRHADSGRAFGVFALPAEQASSFKPCTLSALPLDMAQYNYRHLIAEE</sequence>
<evidence type="ECO:0000313" key="2">
    <source>
        <dbReference type="Proteomes" id="UP000297834"/>
    </source>
</evidence>
<accession>A0A4Y7XBR9</accession>
<dbReference type="AlphaFoldDB" id="A0A4Y7XBR9"/>
<proteinExistence type="predicted"/>
<dbReference type="STRING" id="1120977.GCA_000619845_02892"/>
<evidence type="ECO:0000313" key="1">
    <source>
        <dbReference type="EMBL" id="TEU26478.1"/>
    </source>
</evidence>